<dbReference type="EMBL" id="SDHX01000001">
    <property type="protein sequence ID" value="RXK54840.1"/>
    <property type="molecule type" value="Genomic_DNA"/>
</dbReference>
<sequence length="304" mass="32252">MSTAIPETLKADLPASKWGKVLGATPVVMTVIATLLAGLSNSEMTKAQYARALAAQQQSKAGDQWAFFQAKRLRSAIQLGTLDAVQFSAGTAQPDAAALRAFAATLPEPEGVQAALAVLLSGRLPEVAQPSAPPAEVQAILQGLEEGRPEAELVPRLNAVKPALVSAAIRAAQADVRAFDERLRPVVTGGDRLGEAIDASGAAGLRRDFARLRLGYSAMRYDAEAVLNRAVANLHEVQVRQSNLQAERHHLRSLRFFYGMLGAQAAVIIATFAMAARQRNLLWSLAAAAGLGAVTFAAYVFLYL</sequence>
<feature type="transmembrane region" description="Helical" evidence="1">
    <location>
        <begin position="256"/>
        <end position="275"/>
    </location>
</feature>
<protein>
    <submittedName>
        <fullName evidence="2">DUF4337 family protein</fullName>
    </submittedName>
</protein>
<keyword evidence="1" id="KW-0472">Membrane</keyword>
<keyword evidence="3" id="KW-1185">Reference proteome</keyword>
<accession>A0A4Q1C7P2</accession>
<feature type="transmembrane region" description="Helical" evidence="1">
    <location>
        <begin position="20"/>
        <end position="39"/>
    </location>
</feature>
<dbReference type="InterPro" id="IPR025570">
    <property type="entry name" value="DUF4337"/>
</dbReference>
<dbReference type="Proteomes" id="UP000290218">
    <property type="component" value="Unassembled WGS sequence"/>
</dbReference>
<proteinExistence type="predicted"/>
<organism evidence="2 3">
    <name type="scientific">Oleiharenicola lentus</name>
    <dbReference type="NCBI Taxonomy" id="2508720"/>
    <lineage>
        <taxon>Bacteria</taxon>
        <taxon>Pseudomonadati</taxon>
        <taxon>Verrucomicrobiota</taxon>
        <taxon>Opitutia</taxon>
        <taxon>Opitutales</taxon>
        <taxon>Opitutaceae</taxon>
        <taxon>Oleiharenicola</taxon>
    </lineage>
</organism>
<dbReference type="AlphaFoldDB" id="A0A4Q1C7P2"/>
<evidence type="ECO:0000256" key="1">
    <source>
        <dbReference type="SAM" id="Phobius"/>
    </source>
</evidence>
<feature type="transmembrane region" description="Helical" evidence="1">
    <location>
        <begin position="281"/>
        <end position="302"/>
    </location>
</feature>
<keyword evidence="1" id="KW-1133">Transmembrane helix</keyword>
<dbReference type="RefSeq" id="WP_218938667.1">
    <property type="nucleotide sequence ID" value="NZ_SDHX01000001.1"/>
</dbReference>
<gene>
    <name evidence="2" type="ORF">ESB00_02785</name>
</gene>
<name>A0A4Q1C7P2_9BACT</name>
<reference evidence="2 3" key="1">
    <citation type="submission" date="2019-01" db="EMBL/GenBank/DDBJ databases">
        <title>Lacunisphaera sp. strain TWA-58.</title>
        <authorList>
            <person name="Chen W.-M."/>
        </authorList>
    </citation>
    <scope>NUCLEOTIDE SEQUENCE [LARGE SCALE GENOMIC DNA]</scope>
    <source>
        <strain evidence="2 3">TWA-58</strain>
    </source>
</reference>
<evidence type="ECO:0000313" key="3">
    <source>
        <dbReference type="Proteomes" id="UP000290218"/>
    </source>
</evidence>
<keyword evidence="1" id="KW-0812">Transmembrane</keyword>
<comment type="caution">
    <text evidence="2">The sequence shown here is derived from an EMBL/GenBank/DDBJ whole genome shotgun (WGS) entry which is preliminary data.</text>
</comment>
<evidence type="ECO:0000313" key="2">
    <source>
        <dbReference type="EMBL" id="RXK54840.1"/>
    </source>
</evidence>
<dbReference type="Pfam" id="PF14235">
    <property type="entry name" value="DUF4337"/>
    <property type="match status" value="1"/>
</dbReference>